<dbReference type="Proteomes" id="UP000654075">
    <property type="component" value="Unassembled WGS sequence"/>
</dbReference>
<sequence length="697" mass="75711">MEEQACGLLKWWQLLVAAQKLAASPGRVQEDEALPTSSLESLLHQGSEFLPTEGWEPLHGQGIIRLLVQCARDAGLGSSVRAAACKLISDAISELAKGWDAEDDSDEDDDKLASEAVQWSTDEELELLFELVLDIVLGGLKAGPDLELTLADVMGAGVDLLDSFLLSLPAARVTETMTNLALRRWPSLLECALQHSTFQCDLMDKECPSETERWVSCIFEFLQLPLPGHEGPSIHLMGIFVRAQIVGLSPVIASAKHCLCQECLPEQQVCLEITRNQKLVSWFTSLAQEPVTISFFKTFCHELLQLGEIAVSELCTSLVLLQGFGKTAVPVNFNHFCEPLASATLCLTGQHQWQAAECAANALYLLSTHYQSEQVFKDVASALQILLAADGPQSLACVMMAIFLNNKSPSARAWLPKSENLAARLCTPELSPALRPVALNLLVLLAQDGPCGTRPRLLADEQPPNCTLAKRAAQLFPKGEGWQGEPPGTLGLGRREFQTNDSTLVHGLQGRKDLNGKSGRVCSYQSAKDRHGIVFCGETVLVKAANLCLSPTVRVKRSGKKDTGSKNEPGDGERLADRRGAWNGNATASRSSSSLAEMSALQRWLHGLDEQFLTTTTTTITSLRNASDELDVPTAASQQSKEGSHELDSIIAVLARSPNLEVVQEIFDSSLLLSSSGDPSQMTPSQRKEKRIQLQVC</sequence>
<accession>A0A813FVF4</accession>
<gene>
    <name evidence="3" type="ORF">PGLA1383_LOCUS32349</name>
</gene>
<dbReference type="AlphaFoldDB" id="A0A813FVF4"/>
<keyword evidence="2" id="KW-0732">Signal</keyword>
<evidence type="ECO:0000313" key="3">
    <source>
        <dbReference type="EMBL" id="CAE8614625.1"/>
    </source>
</evidence>
<dbReference type="EMBL" id="CAJNNV010025457">
    <property type="protein sequence ID" value="CAE8614625.1"/>
    <property type="molecule type" value="Genomic_DNA"/>
</dbReference>
<proteinExistence type="predicted"/>
<feature type="compositionally biased region" description="Basic and acidic residues" evidence="1">
    <location>
        <begin position="560"/>
        <end position="580"/>
    </location>
</feature>
<keyword evidence="4" id="KW-1185">Reference proteome</keyword>
<feature type="chain" id="PRO_5032676724" evidence="2">
    <location>
        <begin position="24"/>
        <end position="697"/>
    </location>
</feature>
<comment type="caution">
    <text evidence="3">The sequence shown here is derived from an EMBL/GenBank/DDBJ whole genome shotgun (WGS) entry which is preliminary data.</text>
</comment>
<feature type="region of interest" description="Disordered" evidence="1">
    <location>
        <begin position="673"/>
        <end position="692"/>
    </location>
</feature>
<organism evidence="3 4">
    <name type="scientific">Polarella glacialis</name>
    <name type="common">Dinoflagellate</name>
    <dbReference type="NCBI Taxonomy" id="89957"/>
    <lineage>
        <taxon>Eukaryota</taxon>
        <taxon>Sar</taxon>
        <taxon>Alveolata</taxon>
        <taxon>Dinophyceae</taxon>
        <taxon>Suessiales</taxon>
        <taxon>Suessiaceae</taxon>
        <taxon>Polarella</taxon>
    </lineage>
</organism>
<evidence type="ECO:0000256" key="2">
    <source>
        <dbReference type="SAM" id="SignalP"/>
    </source>
</evidence>
<reference evidence="3" key="1">
    <citation type="submission" date="2021-02" db="EMBL/GenBank/DDBJ databases">
        <authorList>
            <person name="Dougan E. K."/>
            <person name="Rhodes N."/>
            <person name="Thang M."/>
            <person name="Chan C."/>
        </authorList>
    </citation>
    <scope>NUCLEOTIDE SEQUENCE</scope>
</reference>
<name>A0A813FVF4_POLGL</name>
<evidence type="ECO:0000256" key="1">
    <source>
        <dbReference type="SAM" id="MobiDB-lite"/>
    </source>
</evidence>
<feature type="region of interest" description="Disordered" evidence="1">
    <location>
        <begin position="555"/>
        <end position="593"/>
    </location>
</feature>
<evidence type="ECO:0000313" key="4">
    <source>
        <dbReference type="Proteomes" id="UP000654075"/>
    </source>
</evidence>
<feature type="signal peptide" evidence="2">
    <location>
        <begin position="1"/>
        <end position="23"/>
    </location>
</feature>
<protein>
    <submittedName>
        <fullName evidence="3">Uncharacterized protein</fullName>
    </submittedName>
</protein>